<sequence length="155" mass="17976">MIASRPVAELENPRVSFNPQVIQGSCYCQLKSHRSKTLSFNMLQGPIHLNVPVSRIPSNIKLVENCSPDLRGKGALKKQMVGLRDENWYYPLDWNPPQNVPSCLLSHLKVIEIRFFEGEKEEWEMVQYFLCNAKVLEKVHMRYSDERDCTIQITP</sequence>
<dbReference type="Proteomes" id="UP000428333">
    <property type="component" value="Linkage Group LG09"/>
</dbReference>
<dbReference type="AlphaFoldDB" id="A0A6A4LBR5"/>
<proteinExistence type="predicted"/>
<protein>
    <recommendedName>
        <fullName evidence="1">FBD domain-containing protein</fullName>
    </recommendedName>
</protein>
<comment type="caution">
    <text evidence="2">The sequence shown here is derived from an EMBL/GenBank/DDBJ whole genome shotgun (WGS) entry which is preliminary data.</text>
</comment>
<evidence type="ECO:0000313" key="2">
    <source>
        <dbReference type="EMBL" id="KAE9451998.1"/>
    </source>
</evidence>
<evidence type="ECO:0000259" key="1">
    <source>
        <dbReference type="SMART" id="SM00579"/>
    </source>
</evidence>
<dbReference type="EMBL" id="QEFC01002465">
    <property type="protein sequence ID" value="KAE9451998.1"/>
    <property type="molecule type" value="Genomic_DNA"/>
</dbReference>
<dbReference type="OrthoDB" id="594804at2759"/>
<dbReference type="InterPro" id="IPR006566">
    <property type="entry name" value="FBD"/>
</dbReference>
<dbReference type="Pfam" id="PF08387">
    <property type="entry name" value="FBD"/>
    <property type="match status" value="1"/>
</dbReference>
<dbReference type="PANTHER" id="PTHR31900:SF34">
    <property type="entry name" value="EMB|CAB62440.1-RELATED"/>
    <property type="match status" value="1"/>
</dbReference>
<keyword evidence="3" id="KW-1185">Reference proteome</keyword>
<dbReference type="InterPro" id="IPR050232">
    <property type="entry name" value="FBL13/AtMIF1-like"/>
</dbReference>
<organism evidence="2 3">
    <name type="scientific">Rhododendron williamsianum</name>
    <dbReference type="NCBI Taxonomy" id="262921"/>
    <lineage>
        <taxon>Eukaryota</taxon>
        <taxon>Viridiplantae</taxon>
        <taxon>Streptophyta</taxon>
        <taxon>Embryophyta</taxon>
        <taxon>Tracheophyta</taxon>
        <taxon>Spermatophyta</taxon>
        <taxon>Magnoliopsida</taxon>
        <taxon>eudicotyledons</taxon>
        <taxon>Gunneridae</taxon>
        <taxon>Pentapetalae</taxon>
        <taxon>asterids</taxon>
        <taxon>Ericales</taxon>
        <taxon>Ericaceae</taxon>
        <taxon>Ericoideae</taxon>
        <taxon>Rhodoreae</taxon>
        <taxon>Rhododendron</taxon>
    </lineage>
</organism>
<accession>A0A6A4LBR5</accession>
<dbReference type="SMART" id="SM00579">
    <property type="entry name" value="FBD"/>
    <property type="match status" value="1"/>
</dbReference>
<feature type="non-terminal residue" evidence="2">
    <location>
        <position position="1"/>
    </location>
</feature>
<name>A0A6A4LBR5_9ERIC</name>
<evidence type="ECO:0000313" key="3">
    <source>
        <dbReference type="Proteomes" id="UP000428333"/>
    </source>
</evidence>
<dbReference type="PANTHER" id="PTHR31900">
    <property type="entry name" value="F-BOX/RNI SUPERFAMILY PROTEIN-RELATED"/>
    <property type="match status" value="1"/>
</dbReference>
<reference evidence="2 3" key="1">
    <citation type="journal article" date="2019" name="Genome Biol. Evol.">
        <title>The Rhododendron genome and chromosomal organization provide insight into shared whole-genome duplications across the heath family (Ericaceae).</title>
        <authorList>
            <person name="Soza V.L."/>
            <person name="Lindsley D."/>
            <person name="Waalkes A."/>
            <person name="Ramage E."/>
            <person name="Patwardhan R.P."/>
            <person name="Burton J.N."/>
            <person name="Adey A."/>
            <person name="Kumar A."/>
            <person name="Qiu R."/>
            <person name="Shendure J."/>
            <person name="Hall B."/>
        </authorList>
    </citation>
    <scope>NUCLEOTIDE SEQUENCE [LARGE SCALE GENOMIC DNA]</scope>
    <source>
        <strain evidence="2">RSF 1966-606</strain>
    </source>
</reference>
<feature type="domain" description="FBD" evidence="1">
    <location>
        <begin position="102"/>
        <end position="154"/>
    </location>
</feature>
<gene>
    <name evidence="2" type="ORF">C3L33_16116</name>
</gene>